<organism evidence="1">
    <name type="scientific">marine sediment metagenome</name>
    <dbReference type="NCBI Taxonomy" id="412755"/>
    <lineage>
        <taxon>unclassified sequences</taxon>
        <taxon>metagenomes</taxon>
        <taxon>ecological metagenomes</taxon>
    </lineage>
</organism>
<protein>
    <submittedName>
        <fullName evidence="1">Uncharacterized protein</fullName>
    </submittedName>
</protein>
<comment type="caution">
    <text evidence="1">The sequence shown here is derived from an EMBL/GenBank/DDBJ whole genome shotgun (WGS) entry which is preliminary data.</text>
</comment>
<proteinExistence type="predicted"/>
<gene>
    <name evidence="1" type="ORF">LCGC14_0850900</name>
</gene>
<accession>A0A0F9PAG1</accession>
<dbReference type="EMBL" id="LAZR01002535">
    <property type="protein sequence ID" value="KKN28785.1"/>
    <property type="molecule type" value="Genomic_DNA"/>
</dbReference>
<reference evidence="1" key="1">
    <citation type="journal article" date="2015" name="Nature">
        <title>Complex archaea that bridge the gap between prokaryotes and eukaryotes.</title>
        <authorList>
            <person name="Spang A."/>
            <person name="Saw J.H."/>
            <person name="Jorgensen S.L."/>
            <person name="Zaremba-Niedzwiedzka K."/>
            <person name="Martijn J."/>
            <person name="Lind A.E."/>
            <person name="van Eijk R."/>
            <person name="Schleper C."/>
            <person name="Guy L."/>
            <person name="Ettema T.J."/>
        </authorList>
    </citation>
    <scope>NUCLEOTIDE SEQUENCE</scope>
</reference>
<dbReference type="AlphaFoldDB" id="A0A0F9PAG1"/>
<name>A0A0F9PAG1_9ZZZZ</name>
<evidence type="ECO:0000313" key="1">
    <source>
        <dbReference type="EMBL" id="KKN28785.1"/>
    </source>
</evidence>
<sequence length="231" mass="26733">MVVDLTKPLRLPKAFTDRLRTLDELCRKHYHLESMFKYSCVLELVKDIDKHCSERKVVGIHYTRAIPEQIKERGLLVRNGSEIRNTFLTEHGHRFSLNEIDFIKSCWSDFFTEEYCPARDKRIFFNFTEVALGNSGSKFLIGLYGGEQVMMCFDFDDSIGMKLSEIGKPLLIRCALNPSKVKTFTEYPWGKILVSSYHKLINPEACIFDQDGYQSIAVTKDDIVNIEVLLE</sequence>